<keyword evidence="2" id="KW-0472">Membrane</keyword>
<comment type="caution">
    <text evidence="3">The sequence shown here is derived from an EMBL/GenBank/DDBJ whole genome shotgun (WGS) entry which is preliminary data.</text>
</comment>
<keyword evidence="2" id="KW-1133">Transmembrane helix</keyword>
<evidence type="ECO:0000313" key="4">
    <source>
        <dbReference type="Proteomes" id="UP000823046"/>
    </source>
</evidence>
<feature type="compositionally biased region" description="Polar residues" evidence="1">
    <location>
        <begin position="167"/>
        <end position="178"/>
    </location>
</feature>
<feature type="region of interest" description="Disordered" evidence="1">
    <location>
        <begin position="137"/>
        <end position="178"/>
    </location>
</feature>
<protein>
    <submittedName>
        <fullName evidence="3">Uncharacterized protein</fullName>
    </submittedName>
</protein>
<evidence type="ECO:0000256" key="1">
    <source>
        <dbReference type="SAM" id="MobiDB-lite"/>
    </source>
</evidence>
<sequence length="178" mass="19909">MNIISKVAGGRGKVFSPAAFQTIWKRHFAFISAGKNRANVAAENEASSSDKSQDIFESHKSATNVKRDFKVGPYKRGKFWVNPKEDPWSFAMNVAIVSITVYFVLNLSPGEPIHVRRKRIIRERLLREYGLTEADLDEIEGEEAPLSDSVDSSSKSDSQELDENHEQPTPSMGTPNII</sequence>
<feature type="transmembrane region" description="Helical" evidence="2">
    <location>
        <begin position="88"/>
        <end position="108"/>
    </location>
</feature>
<reference evidence="3 4" key="1">
    <citation type="journal article" date="2020" name="bioRxiv">
        <title>Metabolic contributions of an alphaproteobacterial endosymbiont in the apicomplexan Cardiosporidium cionae.</title>
        <authorList>
            <person name="Hunter E.S."/>
            <person name="Paight C.J."/>
            <person name="Lane C.E."/>
        </authorList>
    </citation>
    <scope>NUCLEOTIDE SEQUENCE [LARGE SCALE GENOMIC DNA]</scope>
    <source>
        <strain evidence="3">ESH_2018</strain>
    </source>
</reference>
<dbReference type="Proteomes" id="UP000823046">
    <property type="component" value="Unassembled WGS sequence"/>
</dbReference>
<keyword evidence="4" id="KW-1185">Reference proteome</keyword>
<feature type="compositionally biased region" description="Low complexity" evidence="1">
    <location>
        <begin position="147"/>
        <end position="156"/>
    </location>
</feature>
<name>A0ABQ7JB28_9APIC</name>
<evidence type="ECO:0000313" key="3">
    <source>
        <dbReference type="EMBL" id="KAF8821163.1"/>
    </source>
</evidence>
<gene>
    <name evidence="3" type="ORF">IE077_002403</name>
</gene>
<evidence type="ECO:0000256" key="2">
    <source>
        <dbReference type="SAM" id="Phobius"/>
    </source>
</evidence>
<accession>A0ABQ7JB28</accession>
<dbReference type="EMBL" id="JADAQX010000224">
    <property type="protein sequence ID" value="KAF8821163.1"/>
    <property type="molecule type" value="Genomic_DNA"/>
</dbReference>
<organism evidence="3 4">
    <name type="scientific">Cardiosporidium cionae</name>
    <dbReference type="NCBI Taxonomy" id="476202"/>
    <lineage>
        <taxon>Eukaryota</taxon>
        <taxon>Sar</taxon>
        <taxon>Alveolata</taxon>
        <taxon>Apicomplexa</taxon>
        <taxon>Aconoidasida</taxon>
        <taxon>Nephromycida</taxon>
        <taxon>Cardiosporidium</taxon>
    </lineage>
</organism>
<proteinExistence type="predicted"/>
<keyword evidence="2" id="KW-0812">Transmembrane</keyword>